<dbReference type="OrthoDB" id="596210at2759"/>
<evidence type="ECO:0000313" key="2">
    <source>
        <dbReference type="EMBL" id="KAF8762585.1"/>
    </source>
</evidence>
<evidence type="ECO:0000313" key="3">
    <source>
        <dbReference type="Proteomes" id="UP000636709"/>
    </source>
</evidence>
<comment type="caution">
    <text evidence="2">The sequence shown here is derived from an EMBL/GenBank/DDBJ whole genome shotgun (WGS) entry which is preliminary data.</text>
</comment>
<protein>
    <submittedName>
        <fullName evidence="2">Uncharacterized protein</fullName>
    </submittedName>
</protein>
<reference evidence="2" key="1">
    <citation type="submission" date="2020-07" db="EMBL/GenBank/DDBJ databases">
        <title>Genome sequence and genetic diversity analysis of an under-domesticated orphan crop, white fonio (Digitaria exilis).</title>
        <authorList>
            <person name="Bennetzen J.L."/>
            <person name="Chen S."/>
            <person name="Ma X."/>
            <person name="Wang X."/>
            <person name="Yssel A.E.J."/>
            <person name="Chaluvadi S.R."/>
            <person name="Johnson M."/>
            <person name="Gangashetty P."/>
            <person name="Hamidou F."/>
            <person name="Sanogo M.D."/>
            <person name="Zwaenepoel A."/>
            <person name="Wallace J."/>
            <person name="Van De Peer Y."/>
            <person name="Van Deynze A."/>
        </authorList>
    </citation>
    <scope>NUCLEOTIDE SEQUENCE</scope>
    <source>
        <tissue evidence="2">Leaves</tissue>
    </source>
</reference>
<accession>A0A835KSR6</accession>
<proteinExistence type="predicted"/>
<dbReference type="AlphaFoldDB" id="A0A835KSR6"/>
<dbReference type="PANTHER" id="PTHR33074:SF129">
    <property type="entry name" value="DUF1618 DOMAIN-CONTAINING PROTEIN"/>
    <property type="match status" value="1"/>
</dbReference>
<keyword evidence="3" id="KW-1185">Reference proteome</keyword>
<name>A0A835KSR6_9POAL</name>
<dbReference type="Proteomes" id="UP000636709">
    <property type="component" value="Unassembled WGS sequence"/>
</dbReference>
<evidence type="ECO:0000256" key="1">
    <source>
        <dbReference type="SAM" id="MobiDB-lite"/>
    </source>
</evidence>
<dbReference type="PANTHER" id="PTHR33074">
    <property type="entry name" value="EXPRESSED PROTEIN-RELATED"/>
    <property type="match status" value="1"/>
</dbReference>
<dbReference type="EMBL" id="JACEFO010000623">
    <property type="protein sequence ID" value="KAF8762585.1"/>
    <property type="molecule type" value="Genomic_DNA"/>
</dbReference>
<feature type="region of interest" description="Disordered" evidence="1">
    <location>
        <begin position="216"/>
        <end position="248"/>
    </location>
</feature>
<organism evidence="2 3">
    <name type="scientific">Digitaria exilis</name>
    <dbReference type="NCBI Taxonomy" id="1010633"/>
    <lineage>
        <taxon>Eukaryota</taxon>
        <taxon>Viridiplantae</taxon>
        <taxon>Streptophyta</taxon>
        <taxon>Embryophyta</taxon>
        <taxon>Tracheophyta</taxon>
        <taxon>Spermatophyta</taxon>
        <taxon>Magnoliopsida</taxon>
        <taxon>Liliopsida</taxon>
        <taxon>Poales</taxon>
        <taxon>Poaceae</taxon>
        <taxon>PACMAD clade</taxon>
        <taxon>Panicoideae</taxon>
        <taxon>Panicodae</taxon>
        <taxon>Paniceae</taxon>
        <taxon>Anthephorinae</taxon>
        <taxon>Digitaria</taxon>
    </lineage>
</organism>
<gene>
    <name evidence="2" type="ORF">HU200_009296</name>
</gene>
<sequence length="248" mass="26759">METLPNPTLVSDPPAASPRWILLEPYVNSNVSEPSIPDAKTTAASCTSTGQSFSVSFAPAAPPATSTYCCEWIGGSPGDNLTGDDESKNLHIIAVHDDCALIQMTPPESRFYSRYDNTCDYFLYEAGAGRTPCLSLLPGCYFSKQLDHDDNRQVPGRITDTTPRSLDASNTALLRLVDGELLVGELELLRPYDTADLCVLRPGREWEVTPLTIAHHGGGGGSKLPRSISSPLGLQLHHHSPPKHSYAA</sequence>